<evidence type="ECO:0000313" key="2">
    <source>
        <dbReference type="EMBL" id="MFD1263993.1"/>
    </source>
</evidence>
<gene>
    <name evidence="2" type="ORF">ACFQ4M_10385</name>
</gene>
<feature type="domain" description="Nudix hydrolase" evidence="1">
    <location>
        <begin position="16"/>
        <end position="72"/>
    </location>
</feature>
<evidence type="ECO:0000313" key="3">
    <source>
        <dbReference type="Proteomes" id="UP001597158"/>
    </source>
</evidence>
<sequence length="96" mass="10461">MTQAEFHSALQALPLVSVDWVAVDVDGRVLTGWRENAPARHCWFTPGGRIRKGEPWQAALARVAAVELGADDATAQAWAGRARMMLLRRPGRAGRG</sequence>
<dbReference type="Gene3D" id="3.90.79.10">
    <property type="entry name" value="Nucleoside Triphosphate Pyrophosphohydrolase"/>
    <property type="match status" value="1"/>
</dbReference>
<dbReference type="Proteomes" id="UP001597158">
    <property type="component" value="Unassembled WGS sequence"/>
</dbReference>
<keyword evidence="3" id="KW-1185">Reference proteome</keyword>
<protein>
    <submittedName>
        <fullName evidence="2">NUDIX domain-containing protein</fullName>
    </submittedName>
</protein>
<accession>A0ABW3WDA0</accession>
<dbReference type="InterPro" id="IPR015797">
    <property type="entry name" value="NUDIX_hydrolase-like_dom_sf"/>
</dbReference>
<organism evidence="2 3">
    <name type="scientific">Thauera mechernichensis</name>
    <dbReference type="NCBI Taxonomy" id="82788"/>
    <lineage>
        <taxon>Bacteria</taxon>
        <taxon>Pseudomonadati</taxon>
        <taxon>Pseudomonadota</taxon>
        <taxon>Betaproteobacteria</taxon>
        <taxon>Rhodocyclales</taxon>
        <taxon>Zoogloeaceae</taxon>
        <taxon>Thauera</taxon>
    </lineage>
</organism>
<name>A0ABW3WDA0_9RHOO</name>
<dbReference type="InterPro" id="IPR000086">
    <property type="entry name" value="NUDIX_hydrolase_dom"/>
</dbReference>
<evidence type="ECO:0000259" key="1">
    <source>
        <dbReference type="Pfam" id="PF00293"/>
    </source>
</evidence>
<comment type="caution">
    <text evidence="2">The sequence shown here is derived from an EMBL/GenBank/DDBJ whole genome shotgun (WGS) entry which is preliminary data.</text>
</comment>
<dbReference type="Pfam" id="PF00293">
    <property type="entry name" value="NUDIX"/>
    <property type="match status" value="1"/>
</dbReference>
<dbReference type="RefSeq" id="WP_277832450.1">
    <property type="nucleotide sequence ID" value="NZ_JARQZE010000005.1"/>
</dbReference>
<dbReference type="EMBL" id="JBHTMC010000020">
    <property type="protein sequence ID" value="MFD1263993.1"/>
    <property type="molecule type" value="Genomic_DNA"/>
</dbReference>
<reference evidence="3" key="1">
    <citation type="journal article" date="2019" name="Int. J. Syst. Evol. Microbiol.">
        <title>The Global Catalogue of Microorganisms (GCM) 10K type strain sequencing project: providing services to taxonomists for standard genome sequencing and annotation.</title>
        <authorList>
            <consortium name="The Broad Institute Genomics Platform"/>
            <consortium name="The Broad Institute Genome Sequencing Center for Infectious Disease"/>
            <person name="Wu L."/>
            <person name="Ma J."/>
        </authorList>
    </citation>
    <scope>NUCLEOTIDE SEQUENCE [LARGE SCALE GENOMIC DNA]</scope>
    <source>
        <strain evidence="3">CCUG 48884</strain>
    </source>
</reference>
<proteinExistence type="predicted"/>
<dbReference type="SUPFAM" id="SSF55811">
    <property type="entry name" value="Nudix"/>
    <property type="match status" value="1"/>
</dbReference>